<feature type="domain" description="DUF3786" evidence="1">
    <location>
        <begin position="33"/>
        <end position="201"/>
    </location>
</feature>
<name>A0A174MSB5_9FIRM</name>
<gene>
    <name evidence="2" type="ORF">ERS852533_01107</name>
</gene>
<reference evidence="2 3" key="1">
    <citation type="submission" date="2015-09" db="EMBL/GenBank/DDBJ databases">
        <authorList>
            <consortium name="Pathogen Informatics"/>
        </authorList>
    </citation>
    <scope>NUCLEOTIDE SEQUENCE [LARGE SCALE GENOMIC DNA]</scope>
    <source>
        <strain evidence="2 3">2789STDY5834921</strain>
    </source>
</reference>
<evidence type="ECO:0000313" key="2">
    <source>
        <dbReference type="EMBL" id="CUP36579.1"/>
    </source>
</evidence>
<accession>A0A174MSB5</accession>
<evidence type="ECO:0000313" key="3">
    <source>
        <dbReference type="Proteomes" id="UP000095413"/>
    </source>
</evidence>
<dbReference type="Proteomes" id="UP000095413">
    <property type="component" value="Unassembled WGS sequence"/>
</dbReference>
<dbReference type="Pfam" id="PF12654">
    <property type="entry name" value="DUF3786"/>
    <property type="match status" value="1"/>
</dbReference>
<dbReference type="EMBL" id="CZBA01000005">
    <property type="protein sequence ID" value="CUP36579.1"/>
    <property type="molecule type" value="Genomic_DNA"/>
</dbReference>
<organism evidence="2 3">
    <name type="scientific">Blautia obeum</name>
    <dbReference type="NCBI Taxonomy" id="40520"/>
    <lineage>
        <taxon>Bacteria</taxon>
        <taxon>Bacillati</taxon>
        <taxon>Bacillota</taxon>
        <taxon>Clostridia</taxon>
        <taxon>Lachnospirales</taxon>
        <taxon>Lachnospiraceae</taxon>
        <taxon>Blautia</taxon>
    </lineage>
</organism>
<dbReference type="RefSeq" id="WP_022388685.1">
    <property type="nucleotide sequence ID" value="NZ_CZBA01000005.1"/>
</dbReference>
<proteinExistence type="predicted"/>
<protein>
    <submittedName>
        <fullName evidence="2">Domain of uncharacterized function (DUF3786)</fullName>
    </submittedName>
</protein>
<sequence>MEKNLTDNYEKQIYIGRNLFLRYDQDMLIKKYKLKNDHAYLYLNYIGTEYRVSRSDGSIEYMAEGIWKLCKEYTIVMTIYDLLCYSEDKTLPPLTGQWQPVTRFIPTGSSPSGDVFTPKYEAAFSGKVNAVSQACLCLGGKLQKQLAGADLTFEMPVMGDFSVLFQFWDADEEFSAKILLLWDKVSLSYLHFETTFYLQGDLLEAILQKINA</sequence>
<evidence type="ECO:0000259" key="1">
    <source>
        <dbReference type="Pfam" id="PF12654"/>
    </source>
</evidence>
<dbReference type="InterPro" id="IPR024264">
    <property type="entry name" value="DUF3786"/>
</dbReference>
<dbReference type="AlphaFoldDB" id="A0A174MSB5"/>